<dbReference type="AlphaFoldDB" id="A0ABD2L1Z8"/>
<dbReference type="Gene3D" id="1.20.1070.10">
    <property type="entry name" value="Rhodopsin 7-helix transmembrane proteins"/>
    <property type="match status" value="1"/>
</dbReference>
<feature type="transmembrane region" description="Helical" evidence="1">
    <location>
        <begin position="337"/>
        <end position="358"/>
    </location>
</feature>
<comment type="caution">
    <text evidence="2">The sequence shown here is derived from an EMBL/GenBank/DDBJ whole genome shotgun (WGS) entry which is preliminary data.</text>
</comment>
<dbReference type="EMBL" id="JBICBT010000574">
    <property type="protein sequence ID" value="KAL3109253.1"/>
    <property type="molecule type" value="Genomic_DNA"/>
</dbReference>
<feature type="transmembrane region" description="Helical" evidence="1">
    <location>
        <begin position="157"/>
        <end position="185"/>
    </location>
</feature>
<evidence type="ECO:0000313" key="2">
    <source>
        <dbReference type="EMBL" id="KAL3109253.1"/>
    </source>
</evidence>
<keyword evidence="1" id="KW-1133">Transmembrane helix</keyword>
<keyword evidence="3" id="KW-1185">Reference proteome</keyword>
<accession>A0ABD2L1Z8</accession>
<feature type="transmembrane region" description="Helical" evidence="1">
    <location>
        <begin position="40"/>
        <end position="64"/>
    </location>
</feature>
<feature type="transmembrane region" description="Helical" evidence="1">
    <location>
        <begin position="76"/>
        <end position="101"/>
    </location>
</feature>
<protein>
    <submittedName>
        <fullName evidence="2">Uncharacterized protein</fullName>
    </submittedName>
</protein>
<reference evidence="2 3" key="1">
    <citation type="submission" date="2024-10" db="EMBL/GenBank/DDBJ databases">
        <authorList>
            <person name="Kim D."/>
        </authorList>
    </citation>
    <scope>NUCLEOTIDE SEQUENCE [LARGE SCALE GENOMIC DNA]</scope>
    <source>
        <strain evidence="2">BH-2024</strain>
    </source>
</reference>
<sequence>MSIPPLSGANGTNLLINAVPENMPQSMPRNSSSSLPADDIIAGTALLFAAFLGIFLHVTEMLTMCKLVKDVIGFRFFLFLSFADLNMLLLFGIIPGAAIFVPSLLVPLTVWKYSMHIWADTVWFAGCYMNLLIAITRFACVVFPLQFRMLRRQCTCWLIGMAVWAAALAQSLATNSASWFVAVWYTAGTYGMNCDWSAYAKSGTLTYYVALNSLIIVAYLLIYISTAVIIFTKKAVRLRFFKAILKPKSSSNDGQMANGQQQKNNGQFVSLIGKAANEPKRRSVAVDVVGLHPKNSRVALQQRSLSNNYLLIRTVNIARSVRKSESTTSQHSMEMRLVIPCCVNALIFIIGQLCIMNGGIGPQGKWSDLSVMLIFCLQSIAPPILRLFFSKVLRHHFMTHLRLKRPANNGTPPPVGAGIALKQPKRIGMMTVPNTPQKY</sequence>
<feature type="transmembrane region" description="Helical" evidence="1">
    <location>
        <begin position="205"/>
        <end position="232"/>
    </location>
</feature>
<evidence type="ECO:0000256" key="1">
    <source>
        <dbReference type="SAM" id="Phobius"/>
    </source>
</evidence>
<feature type="transmembrane region" description="Helical" evidence="1">
    <location>
        <begin position="121"/>
        <end position="145"/>
    </location>
</feature>
<dbReference type="SUPFAM" id="SSF81321">
    <property type="entry name" value="Family A G protein-coupled receptor-like"/>
    <property type="match status" value="1"/>
</dbReference>
<evidence type="ECO:0000313" key="3">
    <source>
        <dbReference type="Proteomes" id="UP001620626"/>
    </source>
</evidence>
<gene>
    <name evidence="2" type="ORF">niasHT_010517</name>
</gene>
<name>A0ABD2L1Z8_9BILA</name>
<dbReference type="Proteomes" id="UP001620626">
    <property type="component" value="Unassembled WGS sequence"/>
</dbReference>
<organism evidence="2 3">
    <name type="scientific">Heterodera trifolii</name>
    <dbReference type="NCBI Taxonomy" id="157864"/>
    <lineage>
        <taxon>Eukaryota</taxon>
        <taxon>Metazoa</taxon>
        <taxon>Ecdysozoa</taxon>
        <taxon>Nematoda</taxon>
        <taxon>Chromadorea</taxon>
        <taxon>Rhabditida</taxon>
        <taxon>Tylenchina</taxon>
        <taxon>Tylenchomorpha</taxon>
        <taxon>Tylenchoidea</taxon>
        <taxon>Heteroderidae</taxon>
        <taxon>Heteroderinae</taxon>
        <taxon>Heterodera</taxon>
    </lineage>
</organism>
<proteinExistence type="predicted"/>
<keyword evidence="1" id="KW-0812">Transmembrane</keyword>
<feature type="transmembrane region" description="Helical" evidence="1">
    <location>
        <begin position="370"/>
        <end position="389"/>
    </location>
</feature>
<keyword evidence="1" id="KW-0472">Membrane</keyword>
<dbReference type="CDD" id="cd00637">
    <property type="entry name" value="7tm_classA_rhodopsin-like"/>
    <property type="match status" value="1"/>
</dbReference>